<dbReference type="Pfam" id="PF00096">
    <property type="entry name" value="zf-C2H2"/>
    <property type="match status" value="6"/>
</dbReference>
<protein>
    <recommendedName>
        <fullName evidence="10">C2H2-type domain-containing protein</fullName>
    </recommendedName>
</protein>
<dbReference type="Gene3D" id="3.30.160.60">
    <property type="entry name" value="Classic Zinc Finger"/>
    <property type="match status" value="9"/>
</dbReference>
<evidence type="ECO:0000256" key="8">
    <source>
        <dbReference type="ARBA" id="ARBA00023242"/>
    </source>
</evidence>
<feature type="domain" description="C2H2-type" evidence="10">
    <location>
        <begin position="326"/>
        <end position="353"/>
    </location>
</feature>
<feature type="domain" description="C2H2-type" evidence="10">
    <location>
        <begin position="560"/>
        <end position="585"/>
    </location>
</feature>
<keyword evidence="7" id="KW-0804">Transcription</keyword>
<evidence type="ECO:0000256" key="2">
    <source>
        <dbReference type="ARBA" id="ARBA00022723"/>
    </source>
</evidence>
<evidence type="ECO:0000256" key="7">
    <source>
        <dbReference type="ARBA" id="ARBA00023163"/>
    </source>
</evidence>
<feature type="domain" description="C2H2-type" evidence="10">
    <location>
        <begin position="503"/>
        <end position="530"/>
    </location>
</feature>
<keyword evidence="8" id="KW-0539">Nucleus</keyword>
<comment type="subcellular location">
    <subcellularLocation>
        <location evidence="1">Nucleus</location>
    </subcellularLocation>
</comment>
<dbReference type="GO" id="GO:0008270">
    <property type="term" value="F:zinc ion binding"/>
    <property type="evidence" value="ECO:0007669"/>
    <property type="project" value="UniProtKB-KW"/>
</dbReference>
<feature type="domain" description="C2H2-type" evidence="10">
    <location>
        <begin position="586"/>
        <end position="613"/>
    </location>
</feature>
<evidence type="ECO:0000313" key="11">
    <source>
        <dbReference type="EMBL" id="VDI51752.1"/>
    </source>
</evidence>
<evidence type="ECO:0000256" key="4">
    <source>
        <dbReference type="ARBA" id="ARBA00022771"/>
    </source>
</evidence>
<dbReference type="PROSITE" id="PS50157">
    <property type="entry name" value="ZINC_FINGER_C2H2_2"/>
    <property type="match status" value="8"/>
</dbReference>
<comment type="caution">
    <text evidence="11">The sequence shown here is derived from an EMBL/GenBank/DDBJ whole genome shotgun (WGS) entry which is preliminary data.</text>
</comment>
<dbReference type="SUPFAM" id="SSF57667">
    <property type="entry name" value="beta-beta-alpha zinc fingers"/>
    <property type="match status" value="5"/>
</dbReference>
<feature type="domain" description="C2H2-type" evidence="10">
    <location>
        <begin position="614"/>
        <end position="641"/>
    </location>
</feature>
<evidence type="ECO:0000256" key="1">
    <source>
        <dbReference type="ARBA" id="ARBA00004123"/>
    </source>
</evidence>
<dbReference type="FunFam" id="3.30.160.60:FF:000100">
    <property type="entry name" value="Zinc finger 45-like"/>
    <property type="match status" value="1"/>
</dbReference>
<gene>
    <name evidence="11" type="ORF">MGAL_10B072642</name>
</gene>
<evidence type="ECO:0000256" key="9">
    <source>
        <dbReference type="PROSITE-ProRule" id="PRU00042"/>
    </source>
</evidence>
<feature type="domain" description="C2H2-type" evidence="10">
    <location>
        <begin position="475"/>
        <end position="502"/>
    </location>
</feature>
<reference evidence="11" key="1">
    <citation type="submission" date="2018-11" db="EMBL/GenBank/DDBJ databases">
        <authorList>
            <person name="Alioto T."/>
            <person name="Alioto T."/>
        </authorList>
    </citation>
    <scope>NUCLEOTIDE SEQUENCE</scope>
</reference>
<keyword evidence="5" id="KW-0862">Zinc</keyword>
<organism evidence="11 12">
    <name type="scientific">Mytilus galloprovincialis</name>
    <name type="common">Mediterranean mussel</name>
    <dbReference type="NCBI Taxonomy" id="29158"/>
    <lineage>
        <taxon>Eukaryota</taxon>
        <taxon>Metazoa</taxon>
        <taxon>Spiralia</taxon>
        <taxon>Lophotrochozoa</taxon>
        <taxon>Mollusca</taxon>
        <taxon>Bivalvia</taxon>
        <taxon>Autobranchia</taxon>
        <taxon>Pteriomorphia</taxon>
        <taxon>Mytilida</taxon>
        <taxon>Mytiloidea</taxon>
        <taxon>Mytilidae</taxon>
        <taxon>Mytilinae</taxon>
        <taxon>Mytilus</taxon>
    </lineage>
</organism>
<dbReference type="GO" id="GO:0001227">
    <property type="term" value="F:DNA-binding transcription repressor activity, RNA polymerase II-specific"/>
    <property type="evidence" value="ECO:0007669"/>
    <property type="project" value="TreeGrafter"/>
</dbReference>
<evidence type="ECO:0000313" key="12">
    <source>
        <dbReference type="Proteomes" id="UP000596742"/>
    </source>
</evidence>
<feature type="domain" description="C2H2-type" evidence="10">
    <location>
        <begin position="531"/>
        <end position="558"/>
    </location>
</feature>
<sequence length="750" mass="85031">MMTDHSDGQPMYILQEGGEEDTSTLESQQGTVNIFTQDGQMVMEITGQGDQSQFADYGIDEVQAGEQMLQIANTFINAQEGEPHLLHIANTFTDQGKNSQEKKTDENYDTHIKGEIIQSENGSEEMHIVYGENEHMYSVQENSSLSAGEQSVLVQIPEIQNITDQSFMNSGVQTVDDISQEDNQEIIIEGMPIQYQNLQNVRSEVLPDGTVQLYVVDEEAAKEEEDQTTESDEKFIVTEEEQPSVVSVVKETRYRDVATQITCYPKFSRQGLFDVATQVTKRDILGGTVKNRQLPNGTTIIQNNIKTQNQSTVILNAGASSQMVFYKCNICGKLYKNKPNWQNHIKTHATEKVYMCGHCGKIFQKASLASHLRTHSELAQIAVFENLPDNMKRKNHKAIPGLILSSEEASIIELDIIDVPTEADESMLPEPEPEPEPPQADLSEVYTDNDIPAKMHMEVEAETEIQEGTKSKFVYKCNVCGKEYNSKSNCHRHLKSHTNDKEYKCGYCGKGFTHKYEVRMHCRIHTGEKPFKCPICTRGFNESGNLRRHMKIHVKDESPYKCGVCFKGFNNTARLNAHMKVHTGEIVCDTCNRKFNKISDLYRHIRIHTGERPYKCDFCDKTFCQKVNLVTHKRTHTGLKAFRCDLCGLGFSRKTILDTHMQTHDNPAIAKDRGTVERTPVKMEPSEELQIIENEMSRDQSQINRVDTTPREIITTDSGTEMEIEQLAIQQDISLNEEIHVQEETCVTIG</sequence>
<dbReference type="SMART" id="SM00355">
    <property type="entry name" value="ZnF_C2H2"/>
    <property type="match status" value="9"/>
</dbReference>
<dbReference type="GO" id="GO:0005654">
    <property type="term" value="C:nucleoplasm"/>
    <property type="evidence" value="ECO:0007669"/>
    <property type="project" value="TreeGrafter"/>
</dbReference>
<evidence type="ECO:0000256" key="6">
    <source>
        <dbReference type="ARBA" id="ARBA00023015"/>
    </source>
</evidence>
<dbReference type="FunFam" id="3.30.160.60:FF:000032">
    <property type="entry name" value="Krueppel-like factor 4"/>
    <property type="match status" value="1"/>
</dbReference>
<keyword evidence="12" id="KW-1185">Reference proteome</keyword>
<evidence type="ECO:0000256" key="3">
    <source>
        <dbReference type="ARBA" id="ARBA00022737"/>
    </source>
</evidence>
<dbReference type="FunFam" id="3.30.160.60:FF:002343">
    <property type="entry name" value="Zinc finger protein 33A"/>
    <property type="match status" value="1"/>
</dbReference>
<keyword evidence="6" id="KW-0805">Transcription regulation</keyword>
<accession>A0A8B6FLU3</accession>
<dbReference type="PROSITE" id="PS00028">
    <property type="entry name" value="ZINC_FINGER_C2H2_1"/>
    <property type="match status" value="8"/>
</dbReference>
<dbReference type="AlphaFoldDB" id="A0A8B6FLU3"/>
<dbReference type="InterPro" id="IPR036236">
    <property type="entry name" value="Znf_C2H2_sf"/>
</dbReference>
<dbReference type="Proteomes" id="UP000596742">
    <property type="component" value="Unassembled WGS sequence"/>
</dbReference>
<dbReference type="InterPro" id="IPR013087">
    <property type="entry name" value="Znf_C2H2_type"/>
</dbReference>
<keyword evidence="2" id="KW-0479">Metal-binding</keyword>
<keyword evidence="4 9" id="KW-0863">Zinc-finger</keyword>
<evidence type="ECO:0000256" key="5">
    <source>
        <dbReference type="ARBA" id="ARBA00022833"/>
    </source>
</evidence>
<keyword evidence="3" id="KW-0677">Repeat</keyword>
<feature type="domain" description="C2H2-type" evidence="10">
    <location>
        <begin position="642"/>
        <end position="669"/>
    </location>
</feature>
<dbReference type="FunFam" id="3.30.160.60:FF:001049">
    <property type="entry name" value="zinc finger protein 319"/>
    <property type="match status" value="1"/>
</dbReference>
<dbReference type="GO" id="GO:0000978">
    <property type="term" value="F:RNA polymerase II cis-regulatory region sequence-specific DNA binding"/>
    <property type="evidence" value="ECO:0007669"/>
    <property type="project" value="TreeGrafter"/>
</dbReference>
<proteinExistence type="predicted"/>
<dbReference type="EMBL" id="UYJE01007090">
    <property type="protein sequence ID" value="VDI51752.1"/>
    <property type="molecule type" value="Genomic_DNA"/>
</dbReference>
<dbReference type="OrthoDB" id="6077919at2759"/>
<name>A0A8B6FLU3_MYTGA</name>
<dbReference type="PANTHER" id="PTHR24399">
    <property type="entry name" value="ZINC FINGER AND BTB DOMAIN-CONTAINING"/>
    <property type="match status" value="1"/>
</dbReference>
<evidence type="ECO:0000259" key="10">
    <source>
        <dbReference type="PROSITE" id="PS50157"/>
    </source>
</evidence>
<dbReference type="PANTHER" id="PTHR24399:SF23">
    <property type="entry name" value="C2H2-TYPE DOMAIN-CONTAINING PROTEIN"/>
    <property type="match status" value="1"/>
</dbReference>